<accession>A0A372LV58</accession>
<dbReference type="PANTHER" id="PTHR10010">
    <property type="entry name" value="SOLUTE CARRIER FAMILY 34 SODIUM PHOSPHATE , MEMBER 2-RELATED"/>
    <property type="match status" value="1"/>
</dbReference>
<reference evidence="7 8" key="1">
    <citation type="submission" date="2018-08" db="EMBL/GenBank/DDBJ databases">
        <title>Bacillus chawlae sp. nov., Bacillus glennii sp. nov., and Bacillus saganii sp. nov. Isolated from the Vehicle Assembly Building at Kennedy Space Center where the Viking Spacecraft were Assembled.</title>
        <authorList>
            <person name="Seuylemezian A."/>
            <person name="Vaishampayan P."/>
        </authorList>
    </citation>
    <scope>NUCLEOTIDE SEQUENCE [LARGE SCALE GENOMIC DNA]</scope>
    <source>
        <strain evidence="7 8">V47-23a</strain>
    </source>
</reference>
<feature type="transmembrane region" description="Helical" evidence="6">
    <location>
        <begin position="205"/>
        <end position="226"/>
    </location>
</feature>
<comment type="subcellular location">
    <subcellularLocation>
        <location evidence="1">Cell membrane</location>
        <topology evidence="1">Multi-pass membrane protein</topology>
    </subcellularLocation>
</comment>
<keyword evidence="4 6" id="KW-1133">Transmembrane helix</keyword>
<gene>
    <name evidence="7" type="ORF">D0469_00805</name>
</gene>
<name>A0A372LV58_9BACI</name>
<comment type="caution">
    <text evidence="7">The sequence shown here is derived from an EMBL/GenBank/DDBJ whole genome shotgun (WGS) entry which is preliminary data.</text>
</comment>
<feature type="transmembrane region" description="Helical" evidence="6">
    <location>
        <begin position="276"/>
        <end position="300"/>
    </location>
</feature>
<evidence type="ECO:0000313" key="8">
    <source>
        <dbReference type="Proteomes" id="UP000264541"/>
    </source>
</evidence>
<dbReference type="GO" id="GO:0005886">
    <property type="term" value="C:plasma membrane"/>
    <property type="evidence" value="ECO:0007669"/>
    <property type="project" value="UniProtKB-SubCell"/>
</dbReference>
<dbReference type="InterPro" id="IPR004633">
    <property type="entry name" value="NaPi_cotrn-rel/YqeW-like"/>
</dbReference>
<keyword evidence="5 6" id="KW-0472">Membrane</keyword>
<feature type="transmembrane region" description="Helical" evidence="6">
    <location>
        <begin position="6"/>
        <end position="28"/>
    </location>
</feature>
<feature type="transmembrane region" description="Helical" evidence="6">
    <location>
        <begin position="171"/>
        <end position="199"/>
    </location>
</feature>
<keyword evidence="2" id="KW-1003">Cell membrane</keyword>
<protein>
    <submittedName>
        <fullName evidence="7">Na/Pi cotransporter family protein</fullName>
    </submittedName>
</protein>
<feature type="transmembrane region" description="Helical" evidence="6">
    <location>
        <begin position="238"/>
        <end position="256"/>
    </location>
</feature>
<evidence type="ECO:0000256" key="3">
    <source>
        <dbReference type="ARBA" id="ARBA00022692"/>
    </source>
</evidence>
<dbReference type="NCBIfam" id="TIGR00704">
    <property type="entry name" value="NaPi_cotrn_rel"/>
    <property type="match status" value="1"/>
</dbReference>
<dbReference type="EMBL" id="QVTE01000001">
    <property type="protein sequence ID" value="RFU71680.1"/>
    <property type="molecule type" value="Genomic_DNA"/>
</dbReference>
<evidence type="ECO:0000256" key="5">
    <source>
        <dbReference type="ARBA" id="ARBA00023136"/>
    </source>
</evidence>
<proteinExistence type="predicted"/>
<evidence type="ECO:0000256" key="1">
    <source>
        <dbReference type="ARBA" id="ARBA00004651"/>
    </source>
</evidence>
<sequence length="308" mass="32159">MYELLLFSLFIAVFMGGMSFLRIGLFNLSGKKLKDVLAKVIGSPWKGFIAGIGITGLLQSSSAVMVMTIGFVSARVISFPQSIGVILGSNIGTTFTAEFMTFSVDKYIIPGLIVGAVLCSIPKVVSRSIGTSLIGLCAIFAAMAGFKSLAVPLAGYPFVQGVLGNMDSNTILALLTGIIITAIIHSSSAMVGIAMSFLASGELSISAAIAVMLGANIGTCITGYLASIGSGAEARFTAYAHIWLNIAGVALFYPFIDDLAQVAGMLTGEPDVQLAHASVLFNVITSLAVLPFAGAFARFIMHVHRRKN</sequence>
<feature type="transmembrane region" description="Helical" evidence="6">
    <location>
        <begin position="131"/>
        <end position="159"/>
    </location>
</feature>
<dbReference type="InterPro" id="IPR003841">
    <property type="entry name" value="Na/Pi_transpt"/>
</dbReference>
<keyword evidence="3 6" id="KW-0812">Transmembrane</keyword>
<evidence type="ECO:0000256" key="4">
    <source>
        <dbReference type="ARBA" id="ARBA00022989"/>
    </source>
</evidence>
<dbReference type="AlphaFoldDB" id="A0A372LV58"/>
<dbReference type="GO" id="GO:0005436">
    <property type="term" value="F:sodium:phosphate symporter activity"/>
    <property type="evidence" value="ECO:0007669"/>
    <property type="project" value="InterPro"/>
</dbReference>
<dbReference type="NCBIfam" id="NF037997">
    <property type="entry name" value="Na_Pi_symport"/>
    <property type="match status" value="1"/>
</dbReference>
<evidence type="ECO:0000313" key="7">
    <source>
        <dbReference type="EMBL" id="RFU71680.1"/>
    </source>
</evidence>
<keyword evidence="8" id="KW-1185">Reference proteome</keyword>
<dbReference type="PANTHER" id="PTHR10010:SF46">
    <property type="entry name" value="SODIUM-DEPENDENT PHOSPHATE TRANSPORT PROTEIN 2B"/>
    <property type="match status" value="1"/>
</dbReference>
<dbReference type="Proteomes" id="UP000264541">
    <property type="component" value="Unassembled WGS sequence"/>
</dbReference>
<dbReference type="OrthoDB" id="9763003at2"/>
<organism evidence="7 8">
    <name type="scientific">Peribacillus saganii</name>
    <dbReference type="NCBI Taxonomy" id="2303992"/>
    <lineage>
        <taxon>Bacteria</taxon>
        <taxon>Bacillati</taxon>
        <taxon>Bacillota</taxon>
        <taxon>Bacilli</taxon>
        <taxon>Bacillales</taxon>
        <taxon>Bacillaceae</taxon>
        <taxon>Peribacillus</taxon>
    </lineage>
</organism>
<dbReference type="GO" id="GO:0044341">
    <property type="term" value="P:sodium-dependent phosphate transport"/>
    <property type="evidence" value="ECO:0007669"/>
    <property type="project" value="InterPro"/>
</dbReference>
<evidence type="ECO:0000256" key="6">
    <source>
        <dbReference type="SAM" id="Phobius"/>
    </source>
</evidence>
<evidence type="ECO:0000256" key="2">
    <source>
        <dbReference type="ARBA" id="ARBA00022475"/>
    </source>
</evidence>
<feature type="transmembrane region" description="Helical" evidence="6">
    <location>
        <begin position="48"/>
        <end position="71"/>
    </location>
</feature>
<dbReference type="RefSeq" id="WP_117324754.1">
    <property type="nucleotide sequence ID" value="NZ_QVTE01000001.1"/>
</dbReference>
<dbReference type="Pfam" id="PF02690">
    <property type="entry name" value="Na_Pi_cotrans"/>
    <property type="match status" value="2"/>
</dbReference>